<evidence type="ECO:0000256" key="3">
    <source>
        <dbReference type="SAM" id="SignalP"/>
    </source>
</evidence>
<keyword evidence="2 3" id="KW-0732">Signal</keyword>
<dbReference type="Proteomes" id="UP000619295">
    <property type="component" value="Unassembled WGS sequence"/>
</dbReference>
<reference evidence="5" key="1">
    <citation type="submission" date="2020-09" db="EMBL/GenBank/DDBJ databases">
        <title>Bosea spartocytisi sp. nov. a root nodule endophyte of Spartocytisus supranubius in the high mountain ecosystem fo the Teide National Park (Canary Islands, Spain).</title>
        <authorList>
            <person name="Pulido-Suarez L."/>
            <person name="Peix A."/>
            <person name="Igual J.M."/>
            <person name="Socas-Perez N."/>
            <person name="Velazquez E."/>
            <person name="Flores-Felix J.D."/>
            <person name="Leon-Barrios M."/>
        </authorList>
    </citation>
    <scope>NUCLEOTIDE SEQUENCE</scope>
    <source>
        <strain evidence="5">SSUT16</strain>
    </source>
</reference>
<dbReference type="SUPFAM" id="SSF53822">
    <property type="entry name" value="Periplasmic binding protein-like I"/>
    <property type="match status" value="1"/>
</dbReference>
<dbReference type="RefSeq" id="WP_191124130.1">
    <property type="nucleotide sequence ID" value="NZ_JACXWY010000005.1"/>
</dbReference>
<dbReference type="Gene3D" id="3.40.50.2300">
    <property type="match status" value="2"/>
</dbReference>
<name>A0A927I156_9HYPH</name>
<dbReference type="PANTHER" id="PTHR47235:SF1">
    <property type="entry name" value="BLR6548 PROTEIN"/>
    <property type="match status" value="1"/>
</dbReference>
<comment type="similarity">
    <text evidence="1">Belongs to the leucine-binding protein family.</text>
</comment>
<dbReference type="InterPro" id="IPR028081">
    <property type="entry name" value="Leu-bd"/>
</dbReference>
<dbReference type="CDD" id="cd06334">
    <property type="entry name" value="PBP1_ABC_ligand_binding-like"/>
    <property type="match status" value="1"/>
</dbReference>
<sequence>MKTSKLMKAAGLGALLAATAIVAPGYAQDSVYFANNAYRTGPFSGSGIPIGDGMRDYVTMINERDGGVNGVKVIYEECETGYDTKKSIECYEQAKAKNTIVYSPWSTGATLAAIPRAHVDKIPILSMAYGLSASADGTNFPWVFIPPFTYWDGASVMVKHMAAELGGLDKLKGKKLGLIHLDAPFGKEPIPVLENLAKKYGFELKLYPVAAADMQNQGSLWLSIRRDRPDFLYNQGWGAMNPTAVKEAAKNNFPMNKFVGVWWAGGDDDARAGGEQAKGYSSLSWTLAGTEAPAMQDILKFVVDKGKSTTPKEKVGEALYNRGVYNAMLVVEGIRNAQKLTGKKVIDAQDMRRGLESLNLTEARLKEIGLGGFVTPTTISCTDHSGHSKMFVSEWDGTKWTKKADWVEPMKDEVRPLIESNAKDYVEKAGNWPKRSESCEKSS</sequence>
<feature type="signal peptide" evidence="3">
    <location>
        <begin position="1"/>
        <end position="27"/>
    </location>
</feature>
<evidence type="ECO:0000256" key="2">
    <source>
        <dbReference type="ARBA" id="ARBA00022729"/>
    </source>
</evidence>
<evidence type="ECO:0000256" key="1">
    <source>
        <dbReference type="ARBA" id="ARBA00010062"/>
    </source>
</evidence>
<feature type="domain" description="Leucine-binding protein" evidence="4">
    <location>
        <begin position="37"/>
        <end position="397"/>
    </location>
</feature>
<dbReference type="AlphaFoldDB" id="A0A927I156"/>
<gene>
    <name evidence="5" type="ORF">IED13_10375</name>
</gene>
<dbReference type="PANTHER" id="PTHR47235">
    <property type="entry name" value="BLR6548 PROTEIN"/>
    <property type="match status" value="1"/>
</dbReference>
<feature type="chain" id="PRO_5038071001" evidence="3">
    <location>
        <begin position="28"/>
        <end position="443"/>
    </location>
</feature>
<dbReference type="Pfam" id="PF13458">
    <property type="entry name" value="Peripla_BP_6"/>
    <property type="match status" value="1"/>
</dbReference>
<keyword evidence="6" id="KW-1185">Reference proteome</keyword>
<dbReference type="InterPro" id="IPR028082">
    <property type="entry name" value="Peripla_BP_I"/>
</dbReference>
<proteinExistence type="inferred from homology"/>
<protein>
    <submittedName>
        <fullName evidence="5">ABC transporter substrate-binding protein</fullName>
    </submittedName>
</protein>
<accession>A0A927I156</accession>
<evidence type="ECO:0000313" key="5">
    <source>
        <dbReference type="EMBL" id="MBD3846103.1"/>
    </source>
</evidence>
<dbReference type="EMBL" id="JACXWY010000005">
    <property type="protein sequence ID" value="MBD3846103.1"/>
    <property type="molecule type" value="Genomic_DNA"/>
</dbReference>
<evidence type="ECO:0000259" key="4">
    <source>
        <dbReference type="Pfam" id="PF13458"/>
    </source>
</evidence>
<comment type="caution">
    <text evidence="5">The sequence shown here is derived from an EMBL/GenBank/DDBJ whole genome shotgun (WGS) entry which is preliminary data.</text>
</comment>
<evidence type="ECO:0000313" key="6">
    <source>
        <dbReference type="Proteomes" id="UP000619295"/>
    </source>
</evidence>
<organism evidence="5 6">
    <name type="scientific">Bosea spartocytisi</name>
    <dbReference type="NCBI Taxonomy" id="2773451"/>
    <lineage>
        <taxon>Bacteria</taxon>
        <taxon>Pseudomonadati</taxon>
        <taxon>Pseudomonadota</taxon>
        <taxon>Alphaproteobacteria</taxon>
        <taxon>Hyphomicrobiales</taxon>
        <taxon>Boseaceae</taxon>
        <taxon>Bosea</taxon>
    </lineage>
</organism>